<sequence length="54" mass="5325">MASMSPTGSAMPPMAASPCIPPSPTGLTRAWSSPLLRCPSTLPIASCLSGPGLA</sequence>
<dbReference type="Proteomes" id="UP000805649">
    <property type="component" value="Unassembled WGS sequence"/>
</dbReference>
<evidence type="ECO:0000313" key="1">
    <source>
        <dbReference type="EMBL" id="KAL0929628.1"/>
    </source>
</evidence>
<name>A0ACC3YCQ0_COLTU</name>
<keyword evidence="2" id="KW-1185">Reference proteome</keyword>
<comment type="caution">
    <text evidence="1">The sequence shown here is derived from an EMBL/GenBank/DDBJ whole genome shotgun (WGS) entry which is preliminary data.</text>
</comment>
<dbReference type="EMBL" id="VUJX02000016">
    <property type="protein sequence ID" value="KAL0929628.1"/>
    <property type="molecule type" value="Genomic_DNA"/>
</dbReference>
<protein>
    <submittedName>
        <fullName evidence="1">Uncharacterized protein</fullName>
    </submittedName>
</protein>
<reference evidence="1 2" key="1">
    <citation type="journal article" date="2020" name="Phytopathology">
        <title>Genome Sequence Resources of Colletotrichum truncatum, C. plurivorum, C. musicola, and C. sojae: Four Species Pathogenic to Soybean (Glycine max).</title>
        <authorList>
            <person name="Rogerio F."/>
            <person name="Boufleur T.R."/>
            <person name="Ciampi-Guillardi M."/>
            <person name="Sukno S.A."/>
            <person name="Thon M.R."/>
            <person name="Massola Junior N.S."/>
            <person name="Baroncelli R."/>
        </authorList>
    </citation>
    <scope>NUCLEOTIDE SEQUENCE [LARGE SCALE GENOMIC DNA]</scope>
    <source>
        <strain evidence="1 2">CMES1059</strain>
    </source>
</reference>
<accession>A0ACC3YCQ0</accession>
<proteinExistence type="predicted"/>
<gene>
    <name evidence="1" type="ORF">CTRU02_215527</name>
</gene>
<organism evidence="1 2">
    <name type="scientific">Colletotrichum truncatum</name>
    <name type="common">Anthracnose fungus</name>
    <name type="synonym">Colletotrichum capsici</name>
    <dbReference type="NCBI Taxonomy" id="5467"/>
    <lineage>
        <taxon>Eukaryota</taxon>
        <taxon>Fungi</taxon>
        <taxon>Dikarya</taxon>
        <taxon>Ascomycota</taxon>
        <taxon>Pezizomycotina</taxon>
        <taxon>Sordariomycetes</taxon>
        <taxon>Hypocreomycetidae</taxon>
        <taxon>Glomerellales</taxon>
        <taxon>Glomerellaceae</taxon>
        <taxon>Colletotrichum</taxon>
        <taxon>Colletotrichum truncatum species complex</taxon>
    </lineage>
</organism>
<evidence type="ECO:0000313" key="2">
    <source>
        <dbReference type="Proteomes" id="UP000805649"/>
    </source>
</evidence>